<dbReference type="GO" id="GO:0005524">
    <property type="term" value="F:ATP binding"/>
    <property type="evidence" value="ECO:0007669"/>
    <property type="project" value="UniProtKB-KW"/>
</dbReference>
<dbReference type="InterPro" id="IPR017871">
    <property type="entry name" value="ABC_transporter-like_CS"/>
</dbReference>
<name>A0A0A0I4I1_CLONO</name>
<accession>A0A0A0I4I1</accession>
<dbReference type="InterPro" id="IPR027417">
    <property type="entry name" value="P-loop_NTPase"/>
</dbReference>
<dbReference type="SUPFAM" id="SSF52540">
    <property type="entry name" value="P-loop containing nucleoside triphosphate hydrolases"/>
    <property type="match status" value="1"/>
</dbReference>
<dbReference type="CDD" id="cd03214">
    <property type="entry name" value="ABC_Iron-Siderophores_B12_Hemin"/>
    <property type="match status" value="1"/>
</dbReference>
<proteinExistence type="predicted"/>
<feature type="domain" description="ABC transporter" evidence="4">
    <location>
        <begin position="7"/>
        <end position="243"/>
    </location>
</feature>
<dbReference type="FunFam" id="3.40.50.300:FF:000134">
    <property type="entry name" value="Iron-enterobactin ABC transporter ATP-binding protein"/>
    <property type="match status" value="1"/>
</dbReference>
<evidence type="ECO:0000256" key="3">
    <source>
        <dbReference type="ARBA" id="ARBA00022840"/>
    </source>
</evidence>
<keyword evidence="3" id="KW-0067">ATP-binding</keyword>
<dbReference type="EMBL" id="JENJ01000037">
    <property type="protein sequence ID" value="KGM95553.1"/>
    <property type="molecule type" value="Genomic_DNA"/>
</dbReference>
<protein>
    <submittedName>
        <fullName evidence="5">ABC transporter</fullName>
    </submittedName>
</protein>
<dbReference type="RefSeq" id="WP_039255688.1">
    <property type="nucleotide sequence ID" value="NZ_JENJ01000037.1"/>
</dbReference>
<dbReference type="PROSITE" id="PS50893">
    <property type="entry name" value="ABC_TRANSPORTER_2"/>
    <property type="match status" value="1"/>
</dbReference>
<dbReference type="OrthoDB" id="9799337at2"/>
<dbReference type="PANTHER" id="PTHR42794:SF2">
    <property type="entry name" value="ABC TRANSPORTER ATP-BINDING PROTEIN"/>
    <property type="match status" value="1"/>
</dbReference>
<dbReference type="SMART" id="SM00382">
    <property type="entry name" value="AAA"/>
    <property type="match status" value="1"/>
</dbReference>
<keyword evidence="1" id="KW-0813">Transport</keyword>
<keyword evidence="2" id="KW-0547">Nucleotide-binding</keyword>
<gene>
    <name evidence="5" type="ORF">Z968_08825</name>
</gene>
<dbReference type="Proteomes" id="UP000030012">
    <property type="component" value="Unassembled WGS sequence"/>
</dbReference>
<reference evidence="5 6" key="1">
    <citation type="submission" date="2014-01" db="EMBL/GenBank/DDBJ databases">
        <title>Plasmidome dynamics in the species complex Clostridium novyi sensu lato converts strains of independent lineages into distinctly different pathogens.</title>
        <authorList>
            <person name="Skarin H."/>
            <person name="Segerman B."/>
        </authorList>
    </citation>
    <scope>NUCLEOTIDE SEQUENCE [LARGE SCALE GENOMIC DNA]</scope>
    <source>
        <strain evidence="5 6">4552</strain>
    </source>
</reference>
<comment type="caution">
    <text evidence="5">The sequence shown here is derived from an EMBL/GenBank/DDBJ whole genome shotgun (WGS) entry which is preliminary data.</text>
</comment>
<evidence type="ECO:0000256" key="1">
    <source>
        <dbReference type="ARBA" id="ARBA00022448"/>
    </source>
</evidence>
<sequence>MKNTYPIEVKNLKFLYNSEKVLDDINITIEKGKFYSIIGPNGSGKTTLMKNICKILDANSGHIFINGKDINKMDFKNISKSISVVSQDTNIDFDFSVMDIVLMGRNPYIKMFSTESFEDIKMAREAMEFLDVWRLKDKNITSLSGGERQRVLIARAICQNTDIILLDEPISHLDITYQIELLNKLICLNHNKKITIISILHDLNLASTYSDYIILMNKGKIVDIGTSEQVLTKENIKNVYKIQVDVMMHPTKFKPYIIPLF</sequence>
<dbReference type="GO" id="GO:0016887">
    <property type="term" value="F:ATP hydrolysis activity"/>
    <property type="evidence" value="ECO:0007669"/>
    <property type="project" value="InterPro"/>
</dbReference>
<dbReference type="AlphaFoldDB" id="A0A0A0I4I1"/>
<evidence type="ECO:0000259" key="4">
    <source>
        <dbReference type="PROSITE" id="PS50893"/>
    </source>
</evidence>
<dbReference type="PANTHER" id="PTHR42794">
    <property type="entry name" value="HEMIN IMPORT ATP-BINDING PROTEIN HMUV"/>
    <property type="match status" value="1"/>
</dbReference>
<evidence type="ECO:0000313" key="5">
    <source>
        <dbReference type="EMBL" id="KGM95553.1"/>
    </source>
</evidence>
<dbReference type="Pfam" id="PF00005">
    <property type="entry name" value="ABC_tran"/>
    <property type="match status" value="1"/>
</dbReference>
<dbReference type="Gene3D" id="3.40.50.300">
    <property type="entry name" value="P-loop containing nucleotide triphosphate hydrolases"/>
    <property type="match status" value="1"/>
</dbReference>
<dbReference type="InterPro" id="IPR003593">
    <property type="entry name" value="AAA+_ATPase"/>
</dbReference>
<dbReference type="InterPro" id="IPR003439">
    <property type="entry name" value="ABC_transporter-like_ATP-bd"/>
</dbReference>
<organism evidence="5 6">
    <name type="scientific">Clostridium novyi A str. 4552</name>
    <dbReference type="NCBI Taxonomy" id="1444289"/>
    <lineage>
        <taxon>Bacteria</taxon>
        <taxon>Bacillati</taxon>
        <taxon>Bacillota</taxon>
        <taxon>Clostridia</taxon>
        <taxon>Eubacteriales</taxon>
        <taxon>Clostridiaceae</taxon>
        <taxon>Clostridium</taxon>
    </lineage>
</organism>
<evidence type="ECO:0000313" key="6">
    <source>
        <dbReference type="Proteomes" id="UP000030012"/>
    </source>
</evidence>
<dbReference type="PROSITE" id="PS00211">
    <property type="entry name" value="ABC_TRANSPORTER_1"/>
    <property type="match status" value="1"/>
</dbReference>
<evidence type="ECO:0000256" key="2">
    <source>
        <dbReference type="ARBA" id="ARBA00022741"/>
    </source>
</evidence>